<dbReference type="EMBL" id="VUMV01000002">
    <property type="protein sequence ID" value="MST81386.1"/>
    <property type="molecule type" value="Genomic_DNA"/>
</dbReference>
<feature type="compositionally biased region" description="Low complexity" evidence="1">
    <location>
        <begin position="265"/>
        <end position="274"/>
    </location>
</feature>
<dbReference type="Pfam" id="PF04536">
    <property type="entry name" value="TPM_phosphatase"/>
    <property type="match status" value="1"/>
</dbReference>
<keyword evidence="2" id="KW-1133">Transmembrane helix</keyword>
<name>A0A7X2TP34_9FIRM</name>
<keyword evidence="2" id="KW-0472">Membrane</keyword>
<dbReference type="Gene3D" id="3.10.310.50">
    <property type="match status" value="1"/>
</dbReference>
<keyword evidence="2" id="KW-0812">Transmembrane</keyword>
<gene>
    <name evidence="4" type="ORF">FYJ60_03515</name>
</gene>
<organism evidence="4 5">
    <name type="scientific">Bilifractor porci</name>
    <dbReference type="NCBI Taxonomy" id="2606636"/>
    <lineage>
        <taxon>Bacteria</taxon>
        <taxon>Bacillati</taxon>
        <taxon>Bacillota</taxon>
        <taxon>Clostridia</taxon>
        <taxon>Lachnospirales</taxon>
        <taxon>Lachnospiraceae</taxon>
        <taxon>Bilifractor</taxon>
    </lineage>
</organism>
<proteinExistence type="predicted"/>
<sequence>MKNDQRKRKARQAAGKAGIARCLLLFLLLSAALLPAFGAAGVPVFADTSGSSAYVTDSQELLTREEADQLAEACGEFAEKYDCNIFFVSAGDQQIGENHTEEDDQTYLENFNEQNFGAGSDSVGLLIDMDLRYYYIDIMGDQALQVFTDQKQAKLRDAVEEELAQGNYAQAAFTFVDKADYWYGRNPKSGSYVMWTLISIGVAALIVFFWYRSAAAKHKEQHVSAEAAAYVRPNSFRLSVRQDRFLRTYVTRVAKPKNDGGGGTSTHSSGSGTSHSGGGGHF</sequence>
<dbReference type="AlphaFoldDB" id="A0A7X2TP34"/>
<evidence type="ECO:0000313" key="4">
    <source>
        <dbReference type="EMBL" id="MST81386.1"/>
    </source>
</evidence>
<evidence type="ECO:0000259" key="3">
    <source>
        <dbReference type="Pfam" id="PF04536"/>
    </source>
</evidence>
<feature type="transmembrane region" description="Helical" evidence="2">
    <location>
        <begin position="192"/>
        <end position="211"/>
    </location>
</feature>
<evidence type="ECO:0000256" key="2">
    <source>
        <dbReference type="SAM" id="Phobius"/>
    </source>
</evidence>
<feature type="domain" description="TPM" evidence="3">
    <location>
        <begin position="55"/>
        <end position="179"/>
    </location>
</feature>
<evidence type="ECO:0000313" key="5">
    <source>
        <dbReference type="Proteomes" id="UP000466864"/>
    </source>
</evidence>
<protein>
    <submittedName>
        <fullName evidence="4">TPM domain-containing protein</fullName>
    </submittedName>
</protein>
<dbReference type="RefSeq" id="WP_154457197.1">
    <property type="nucleotide sequence ID" value="NZ_VUMV01000002.1"/>
</dbReference>
<keyword evidence="5" id="KW-1185">Reference proteome</keyword>
<comment type="caution">
    <text evidence="4">The sequence shown here is derived from an EMBL/GenBank/DDBJ whole genome shotgun (WGS) entry which is preliminary data.</text>
</comment>
<dbReference type="Proteomes" id="UP000466864">
    <property type="component" value="Unassembled WGS sequence"/>
</dbReference>
<feature type="region of interest" description="Disordered" evidence="1">
    <location>
        <begin position="256"/>
        <end position="282"/>
    </location>
</feature>
<reference evidence="4 5" key="1">
    <citation type="submission" date="2019-08" db="EMBL/GenBank/DDBJ databases">
        <title>In-depth cultivation of the pig gut microbiome towards novel bacterial diversity and tailored functional studies.</title>
        <authorList>
            <person name="Wylensek D."/>
            <person name="Hitch T.C.A."/>
            <person name="Clavel T."/>
        </authorList>
    </citation>
    <scope>NUCLEOTIDE SEQUENCE [LARGE SCALE GENOMIC DNA]</scope>
    <source>
        <strain evidence="4 5">Oil+RF-744-WCA-WT-13</strain>
    </source>
</reference>
<accession>A0A7X2TP34</accession>
<dbReference type="InterPro" id="IPR007621">
    <property type="entry name" value="TPM_dom"/>
</dbReference>
<evidence type="ECO:0000256" key="1">
    <source>
        <dbReference type="SAM" id="MobiDB-lite"/>
    </source>
</evidence>